<keyword evidence="2" id="KW-1185">Reference proteome</keyword>
<gene>
    <name evidence="1" type="ORF">WMSIL1_LOCUS4271</name>
</gene>
<name>A0A564Y9P7_HYMDI</name>
<dbReference type="EMBL" id="CABIJS010000122">
    <property type="protein sequence ID" value="VUZ43992.1"/>
    <property type="molecule type" value="Genomic_DNA"/>
</dbReference>
<feature type="non-terminal residue" evidence="1">
    <location>
        <position position="1"/>
    </location>
</feature>
<dbReference type="Proteomes" id="UP000321570">
    <property type="component" value="Unassembled WGS sequence"/>
</dbReference>
<dbReference type="AlphaFoldDB" id="A0A564Y9P7"/>
<organism evidence="1 2">
    <name type="scientific">Hymenolepis diminuta</name>
    <name type="common">Rat tapeworm</name>
    <dbReference type="NCBI Taxonomy" id="6216"/>
    <lineage>
        <taxon>Eukaryota</taxon>
        <taxon>Metazoa</taxon>
        <taxon>Spiralia</taxon>
        <taxon>Lophotrochozoa</taxon>
        <taxon>Platyhelminthes</taxon>
        <taxon>Cestoda</taxon>
        <taxon>Eucestoda</taxon>
        <taxon>Cyclophyllidea</taxon>
        <taxon>Hymenolepididae</taxon>
        <taxon>Hymenolepis</taxon>
    </lineage>
</organism>
<proteinExistence type="predicted"/>
<evidence type="ECO:0000313" key="2">
    <source>
        <dbReference type="Proteomes" id="UP000321570"/>
    </source>
</evidence>
<evidence type="ECO:0000313" key="1">
    <source>
        <dbReference type="EMBL" id="VUZ43992.1"/>
    </source>
</evidence>
<reference evidence="1 2" key="1">
    <citation type="submission" date="2019-07" db="EMBL/GenBank/DDBJ databases">
        <authorList>
            <person name="Jastrzebski P J."/>
            <person name="Paukszto L."/>
            <person name="Jastrzebski P J."/>
        </authorList>
    </citation>
    <scope>NUCLEOTIDE SEQUENCE [LARGE SCALE GENOMIC DNA]</scope>
    <source>
        <strain evidence="1 2">WMS-il1</strain>
    </source>
</reference>
<accession>A0A564Y9P7</accession>
<sequence>YSPPNLSSLDEQIIGNIKWQLPVSQGEKIVEEVYNPLHFRHQTMSHTGVQILVHLWKKSRSLYAALTFKLKTDSAEIYLNTCYHPLPKNPETPCCCFINLTK</sequence>
<protein>
    <submittedName>
        <fullName evidence="1">Uncharacterized protein</fullName>
    </submittedName>
</protein>